<protein>
    <submittedName>
        <fullName evidence="1">Long-chain-fatty-acid--coa ligase</fullName>
    </submittedName>
</protein>
<accession>A0ACB9SVQ5</accession>
<dbReference type="Proteomes" id="UP001056778">
    <property type="component" value="Chromosome 7"/>
</dbReference>
<keyword evidence="1" id="KW-0436">Ligase</keyword>
<comment type="caution">
    <text evidence="1">The sequence shown here is derived from an EMBL/GenBank/DDBJ whole genome shotgun (WGS) entry which is preliminary data.</text>
</comment>
<gene>
    <name evidence="1" type="ORF">MML48_7g00004162</name>
</gene>
<evidence type="ECO:0000313" key="1">
    <source>
        <dbReference type="EMBL" id="KAI4458638.1"/>
    </source>
</evidence>
<dbReference type="EMBL" id="CM043021">
    <property type="protein sequence ID" value="KAI4458638.1"/>
    <property type="molecule type" value="Genomic_DNA"/>
</dbReference>
<reference evidence="1" key="1">
    <citation type="submission" date="2022-04" db="EMBL/GenBank/DDBJ databases">
        <title>Chromosome-scale genome assembly of Holotrichia oblita Faldermann.</title>
        <authorList>
            <person name="Rongchong L."/>
        </authorList>
    </citation>
    <scope>NUCLEOTIDE SEQUENCE</scope>
    <source>
        <strain evidence="1">81SQS9</strain>
    </source>
</reference>
<organism evidence="1 2">
    <name type="scientific">Holotrichia oblita</name>
    <name type="common">Chafer beetle</name>
    <dbReference type="NCBI Taxonomy" id="644536"/>
    <lineage>
        <taxon>Eukaryota</taxon>
        <taxon>Metazoa</taxon>
        <taxon>Ecdysozoa</taxon>
        <taxon>Arthropoda</taxon>
        <taxon>Hexapoda</taxon>
        <taxon>Insecta</taxon>
        <taxon>Pterygota</taxon>
        <taxon>Neoptera</taxon>
        <taxon>Endopterygota</taxon>
        <taxon>Coleoptera</taxon>
        <taxon>Polyphaga</taxon>
        <taxon>Scarabaeiformia</taxon>
        <taxon>Scarabaeidae</taxon>
        <taxon>Melolonthinae</taxon>
        <taxon>Holotrichia</taxon>
    </lineage>
</organism>
<sequence>MIKDKVLYGLPLPIPTPTESTGWVLYQRLIKSGTDDKVFIDESTGKYLTYKQFLRLSCGLAEALRKNGINAGEVAALCSENNIYFFVVVMAALFTGLTLTTINPVYTENELNHALNLTRPSKLFCTNATYQKFLDIKSKKDYIKKIIVIDGDRSIPSGLSLLDFLRSSGTIAVDIYKFKPTNLDSFSTIALIMFSSGTTGLPKGVMISHYNLNARLMTQYNSRIWYQTNNPNALGVLPFFHAFGLQLCLGDLFDGKSIHVMEKFDPIVYLEFIEKYRIDCIIAVPTLLVFLGKHPVVDKFDLSCLKDIVYGSSPASPETVKLAARRLGVIPRQAYGLTESTFGVTAAPPGSSKFECIGFLYPGMQAYIRDPDSGKKLGPFEPGEICLKGDMVMKGYYKNEEATAESFTEDGFLKTGDAGYYDNEECFYVVDRLKELIKYKSFQVAPAELEAVLITHPEIKQAAVVGLPDDRAGELPLALIVKEPNSNLTEDEVKNYLAGYLSKNKHLHGGVKFIDEIPLNSVGKIWRRELKKMIPTLKSKL</sequence>
<name>A0ACB9SVQ5_HOLOL</name>
<keyword evidence="2" id="KW-1185">Reference proteome</keyword>
<proteinExistence type="predicted"/>
<evidence type="ECO:0000313" key="2">
    <source>
        <dbReference type="Proteomes" id="UP001056778"/>
    </source>
</evidence>